<organism evidence="1 2">
    <name type="scientific">Faecalibaculum rodentium</name>
    <dbReference type="NCBI Taxonomy" id="1702221"/>
    <lineage>
        <taxon>Bacteria</taxon>
        <taxon>Bacillati</taxon>
        <taxon>Bacillota</taxon>
        <taxon>Erysipelotrichia</taxon>
        <taxon>Erysipelotrichales</taxon>
        <taxon>Erysipelotrichaceae</taxon>
        <taxon>Faecalibaculum</taxon>
    </lineage>
</organism>
<dbReference type="RefSeq" id="WP_075818747.1">
    <property type="nucleotide sequence ID" value="NZ_MPJZ01000088.1"/>
</dbReference>
<proteinExistence type="predicted"/>
<dbReference type="Proteomes" id="UP000186758">
    <property type="component" value="Unassembled WGS sequence"/>
</dbReference>
<comment type="caution">
    <text evidence="1">The sequence shown here is derived from an EMBL/GenBank/DDBJ whole genome shotgun (WGS) entry which is preliminary data.</text>
</comment>
<reference evidence="1 2" key="1">
    <citation type="submission" date="2016-11" db="EMBL/GenBank/DDBJ databases">
        <title>Description of two novel members of the family Erysipelotrichaceae: Ileibacterium lipovorans gen. nov., sp. nov. and Dubosiella newyorkensis, gen. nov., sp. nov.</title>
        <authorList>
            <person name="Cox L.M."/>
            <person name="Sohn J."/>
            <person name="Tyrrell K.L."/>
            <person name="Citron D.M."/>
            <person name="Lawson P.A."/>
            <person name="Patel N.B."/>
            <person name="Iizumi T."/>
            <person name="Perez-Perez G.I."/>
            <person name="Goldstein E.J."/>
            <person name="Blaser M.J."/>
        </authorList>
    </citation>
    <scope>NUCLEOTIDE SEQUENCE [LARGE SCALE GENOMIC DNA]</scope>
    <source>
        <strain evidence="1 2">NYU-BL-K8</strain>
    </source>
</reference>
<accession>A0A1Q9YID8</accession>
<sequence length="120" mass="14115">MVSFELIEKDDSHVVYYYWPENDRTKKPGKVIIDRIAEEVDLELAEGDFWCSSSVEEQNSMRQSMNQMRIDEGKPELTEEEWPVATEEMRWTFYGSHAVHQIIKSYNAGSIPENGMEAWY</sequence>
<gene>
    <name evidence="1" type="ORF">BO223_09605</name>
</gene>
<evidence type="ECO:0000313" key="2">
    <source>
        <dbReference type="Proteomes" id="UP000186758"/>
    </source>
</evidence>
<protein>
    <submittedName>
        <fullName evidence="1">Uncharacterized protein</fullName>
    </submittedName>
</protein>
<name>A0A1Q9YID8_9FIRM</name>
<dbReference type="AlphaFoldDB" id="A0A1Q9YID8"/>
<dbReference type="EMBL" id="MPJZ01000088">
    <property type="protein sequence ID" value="OLU44035.1"/>
    <property type="molecule type" value="Genomic_DNA"/>
</dbReference>
<evidence type="ECO:0000313" key="1">
    <source>
        <dbReference type="EMBL" id="OLU44035.1"/>
    </source>
</evidence>